<evidence type="ECO:0000256" key="7">
    <source>
        <dbReference type="SAM" id="MobiDB-lite"/>
    </source>
</evidence>
<evidence type="ECO:0000256" key="6">
    <source>
        <dbReference type="PROSITE-ProRule" id="PRU00023"/>
    </source>
</evidence>
<dbReference type="Gene3D" id="3.40.710.10">
    <property type="entry name" value="DD-peptidase/beta-lactamase superfamily"/>
    <property type="match status" value="1"/>
</dbReference>
<dbReference type="GO" id="GO:0004359">
    <property type="term" value="F:glutaminase activity"/>
    <property type="evidence" value="ECO:0007669"/>
    <property type="project" value="UniProtKB-EC"/>
</dbReference>
<evidence type="ECO:0000256" key="1">
    <source>
        <dbReference type="ARBA" id="ARBA00011076"/>
    </source>
</evidence>
<dbReference type="PANTHER" id="PTHR12544:SF29">
    <property type="entry name" value="GLUTAMINASE"/>
    <property type="match status" value="1"/>
</dbReference>
<dbReference type="Proteomes" id="UP000711488">
    <property type="component" value="Unassembled WGS sequence"/>
</dbReference>
<dbReference type="Pfam" id="PF04960">
    <property type="entry name" value="Glutaminase"/>
    <property type="match status" value="1"/>
</dbReference>
<comment type="caution">
    <text evidence="8">The sequence shown here is derived from an EMBL/GenBank/DDBJ whole genome shotgun (WGS) entry which is preliminary data.</text>
</comment>
<feature type="region of interest" description="Disordered" evidence="7">
    <location>
        <begin position="165"/>
        <end position="197"/>
    </location>
</feature>
<dbReference type="SUPFAM" id="SSF56601">
    <property type="entry name" value="beta-lactamase/transpeptidase-like"/>
    <property type="match status" value="1"/>
</dbReference>
<organism evidence="8">
    <name type="scientific">Hyalella azteca</name>
    <name type="common">Amphipod</name>
    <dbReference type="NCBI Taxonomy" id="294128"/>
    <lineage>
        <taxon>Eukaryota</taxon>
        <taxon>Metazoa</taxon>
        <taxon>Ecdysozoa</taxon>
        <taxon>Arthropoda</taxon>
        <taxon>Crustacea</taxon>
        <taxon>Multicrustacea</taxon>
        <taxon>Malacostraca</taxon>
        <taxon>Eumalacostraca</taxon>
        <taxon>Peracarida</taxon>
        <taxon>Amphipoda</taxon>
        <taxon>Senticaudata</taxon>
        <taxon>Talitrida</taxon>
        <taxon>Talitroidea</taxon>
        <taxon>Hyalellidae</taxon>
        <taxon>Hyalella</taxon>
    </lineage>
</organism>
<comment type="catalytic activity">
    <reaction evidence="5">
        <text>L-glutamine + H2O = L-glutamate + NH4(+)</text>
        <dbReference type="Rhea" id="RHEA:15889"/>
        <dbReference type="ChEBI" id="CHEBI:15377"/>
        <dbReference type="ChEBI" id="CHEBI:28938"/>
        <dbReference type="ChEBI" id="CHEBI:29985"/>
        <dbReference type="ChEBI" id="CHEBI:58359"/>
        <dbReference type="EC" id="3.5.1.2"/>
    </reaction>
</comment>
<keyword evidence="4" id="KW-0378">Hydrolase</keyword>
<feature type="repeat" description="ANK" evidence="6">
    <location>
        <begin position="104"/>
        <end position="127"/>
    </location>
</feature>
<dbReference type="PANTHER" id="PTHR12544">
    <property type="entry name" value="GLUTAMINASE"/>
    <property type="match status" value="1"/>
</dbReference>
<dbReference type="InterPro" id="IPR015868">
    <property type="entry name" value="Glutaminase"/>
</dbReference>
<dbReference type="SMART" id="SM00248">
    <property type="entry name" value="ANK"/>
    <property type="match status" value="1"/>
</dbReference>
<dbReference type="GO" id="GO:0006543">
    <property type="term" value="P:L-glutamine catabolic process"/>
    <property type="evidence" value="ECO:0007669"/>
    <property type="project" value="TreeGrafter"/>
</dbReference>
<dbReference type="InterPro" id="IPR002110">
    <property type="entry name" value="Ankyrin_rpt"/>
</dbReference>
<evidence type="ECO:0000313" key="8">
    <source>
        <dbReference type="EMBL" id="KAA0183315.1"/>
    </source>
</evidence>
<proteinExistence type="inferred from homology"/>
<evidence type="ECO:0000256" key="4">
    <source>
        <dbReference type="ARBA" id="ARBA00022801"/>
    </source>
</evidence>
<reference evidence="8" key="1">
    <citation type="submission" date="2014-08" db="EMBL/GenBank/DDBJ databases">
        <authorList>
            <person name="Murali S."/>
            <person name="Richards S."/>
            <person name="Bandaranaike D."/>
            <person name="Bellair M."/>
            <person name="Blankenburg K."/>
            <person name="Chao H."/>
            <person name="Dinh H."/>
            <person name="Doddapaneni H."/>
            <person name="Dugan-Rocha S."/>
            <person name="Elkadiri S."/>
            <person name="Gnanaolivu R."/>
            <person name="Hughes D."/>
            <person name="Lee S."/>
            <person name="Li M."/>
            <person name="Ming W."/>
            <person name="Munidasa M."/>
            <person name="Muniz J."/>
            <person name="Nguyen L."/>
            <person name="Osuji N."/>
            <person name="Pu L.-L."/>
            <person name="Puazo M."/>
            <person name="Skinner E."/>
            <person name="Qu C."/>
            <person name="Quiroz J."/>
            <person name="Raj R."/>
            <person name="Weissenberger G."/>
            <person name="Xin Y."/>
            <person name="Zou X."/>
            <person name="Han Y."/>
            <person name="Worley K."/>
            <person name="Muzny D."/>
            <person name="Gibbs R."/>
        </authorList>
    </citation>
    <scope>NUCLEOTIDE SEQUENCE</scope>
    <source>
        <strain evidence="8">HAZT.00-mixed</strain>
        <tissue evidence="8">Whole organism</tissue>
    </source>
</reference>
<dbReference type="PROSITE" id="PS50088">
    <property type="entry name" value="ANK_REPEAT"/>
    <property type="match status" value="1"/>
</dbReference>
<evidence type="ECO:0000256" key="3">
    <source>
        <dbReference type="ARBA" id="ARBA00012918"/>
    </source>
</evidence>
<evidence type="ECO:0000256" key="5">
    <source>
        <dbReference type="ARBA" id="ARBA00049534"/>
    </source>
</evidence>
<comment type="subunit">
    <text evidence="2">Homotetramer.</text>
</comment>
<sequence length="197" mass="21531">MAEALAVYVALYEQVGVPAKSGVCGAVMLVIPNVVGICTWSPPLDTLGNSVRGIKFAEKDPRREKYETRGQKVVSLLFSASTGDVTAMRRYALSGLNMSECDYDGRTALHLAAAEGHLDVVKFLLEKCRVNITPLDRWKRTPADDADEFGFTEVAKFLREFATNHPDQCGTDDMVKSPPPTIPEIPEDKVSSPDSPN</sequence>
<name>A0A6A0GNL6_HYAAZ</name>
<dbReference type="PROSITE" id="PS50297">
    <property type="entry name" value="ANK_REP_REGION"/>
    <property type="match status" value="1"/>
</dbReference>
<accession>A0A6A0GNL6</accession>
<dbReference type="EC" id="3.5.1.2" evidence="3"/>
<dbReference type="InterPro" id="IPR012338">
    <property type="entry name" value="Beta-lactam/transpept-like"/>
</dbReference>
<comment type="similarity">
    <text evidence="1">Belongs to the glutaminase family.</text>
</comment>
<dbReference type="EMBL" id="JQDR03017868">
    <property type="protein sequence ID" value="KAA0183315.1"/>
    <property type="molecule type" value="Genomic_DNA"/>
</dbReference>
<dbReference type="GO" id="GO:0006537">
    <property type="term" value="P:glutamate biosynthetic process"/>
    <property type="evidence" value="ECO:0007669"/>
    <property type="project" value="TreeGrafter"/>
</dbReference>
<gene>
    <name evidence="8" type="ORF">HAZT_HAZT007265</name>
</gene>
<protein>
    <recommendedName>
        <fullName evidence="3">glutaminase</fullName>
        <ecNumber evidence="3">3.5.1.2</ecNumber>
    </recommendedName>
</protein>
<evidence type="ECO:0000256" key="2">
    <source>
        <dbReference type="ARBA" id="ARBA00011881"/>
    </source>
</evidence>
<dbReference type="OrthoDB" id="9995210at2759"/>
<dbReference type="FunFam" id="1.25.40.20:FF:000069">
    <property type="entry name" value="Glutaminase, isoform E"/>
    <property type="match status" value="1"/>
</dbReference>
<dbReference type="SUPFAM" id="SSF48403">
    <property type="entry name" value="Ankyrin repeat"/>
    <property type="match status" value="1"/>
</dbReference>
<reference evidence="8" key="2">
    <citation type="journal article" date="2018" name="Environ. Sci. Technol.">
        <title>The Toxicogenome of Hyalella azteca: A Model for Sediment Ecotoxicology and Evolutionary Toxicology.</title>
        <authorList>
            <person name="Poynton H.C."/>
            <person name="Hasenbein S."/>
            <person name="Benoit J.B."/>
            <person name="Sepulveda M.S."/>
            <person name="Poelchau M.F."/>
            <person name="Hughes D.S.T."/>
            <person name="Murali S.C."/>
            <person name="Chen S."/>
            <person name="Glastad K.M."/>
            <person name="Goodisman M.A.D."/>
            <person name="Werren J.H."/>
            <person name="Vineis J.H."/>
            <person name="Bowen J.L."/>
            <person name="Friedrich M."/>
            <person name="Jones J."/>
            <person name="Robertson H.M."/>
            <person name="Feyereisen R."/>
            <person name="Mechler-Hickson A."/>
            <person name="Mathers N."/>
            <person name="Lee C.E."/>
            <person name="Colbourne J.K."/>
            <person name="Biales A."/>
            <person name="Johnston J.S."/>
            <person name="Wellborn G.A."/>
            <person name="Rosendale A.J."/>
            <person name="Cridge A.G."/>
            <person name="Munoz-Torres M.C."/>
            <person name="Bain P.A."/>
            <person name="Manny A.R."/>
            <person name="Major K.M."/>
            <person name="Lambert F.N."/>
            <person name="Vulpe C.D."/>
            <person name="Tuck P."/>
            <person name="Blalock B.J."/>
            <person name="Lin Y.Y."/>
            <person name="Smith M.E."/>
            <person name="Ochoa-Acuna H."/>
            <person name="Chen M.M."/>
            <person name="Childers C.P."/>
            <person name="Qu J."/>
            <person name="Dugan S."/>
            <person name="Lee S.L."/>
            <person name="Chao H."/>
            <person name="Dinh H."/>
            <person name="Han Y."/>
            <person name="Doddapaneni H."/>
            <person name="Worley K.C."/>
            <person name="Muzny D.M."/>
            <person name="Gibbs R.A."/>
            <person name="Richards S."/>
        </authorList>
    </citation>
    <scope>NUCLEOTIDE SEQUENCE</scope>
    <source>
        <strain evidence="8">HAZT.00-mixed</strain>
        <tissue evidence="8">Whole organism</tissue>
    </source>
</reference>
<dbReference type="Gene3D" id="1.25.40.20">
    <property type="entry name" value="Ankyrin repeat-containing domain"/>
    <property type="match status" value="1"/>
</dbReference>
<keyword evidence="6" id="KW-0040">ANK repeat</keyword>
<reference evidence="8" key="3">
    <citation type="submission" date="2019-06" db="EMBL/GenBank/DDBJ databases">
        <authorList>
            <person name="Poynton C."/>
            <person name="Hasenbein S."/>
            <person name="Benoit J.B."/>
            <person name="Sepulveda M.S."/>
            <person name="Poelchau M.F."/>
            <person name="Murali S.C."/>
            <person name="Chen S."/>
            <person name="Glastad K.M."/>
            <person name="Werren J.H."/>
            <person name="Vineis J.H."/>
            <person name="Bowen J.L."/>
            <person name="Friedrich M."/>
            <person name="Jones J."/>
            <person name="Robertson H.M."/>
            <person name="Feyereisen R."/>
            <person name="Mechler-Hickson A."/>
            <person name="Mathers N."/>
            <person name="Lee C.E."/>
            <person name="Colbourne J.K."/>
            <person name="Biales A."/>
            <person name="Johnston J.S."/>
            <person name="Wellborn G.A."/>
            <person name="Rosendale A.J."/>
            <person name="Cridge A.G."/>
            <person name="Munoz-Torres M.C."/>
            <person name="Bain P.A."/>
            <person name="Manny A.R."/>
            <person name="Major K.M."/>
            <person name="Lambert F.N."/>
            <person name="Vulpe C.D."/>
            <person name="Tuck P."/>
            <person name="Blalock B.J."/>
            <person name="Lin Y.-Y."/>
            <person name="Smith M.E."/>
            <person name="Ochoa-Acuna H."/>
            <person name="Chen M.-J.M."/>
            <person name="Childers C.P."/>
            <person name="Qu J."/>
            <person name="Dugan S."/>
            <person name="Lee S.L."/>
            <person name="Chao H."/>
            <person name="Dinh H."/>
            <person name="Han Y."/>
            <person name="Doddapaneni H."/>
            <person name="Worley K.C."/>
            <person name="Muzny D.M."/>
            <person name="Gibbs R.A."/>
            <person name="Richards S."/>
        </authorList>
    </citation>
    <scope>NUCLEOTIDE SEQUENCE</scope>
    <source>
        <strain evidence="8">HAZT.00-mixed</strain>
        <tissue evidence="8">Whole organism</tissue>
    </source>
</reference>
<dbReference type="InterPro" id="IPR036770">
    <property type="entry name" value="Ankyrin_rpt-contain_sf"/>
</dbReference>
<dbReference type="AlphaFoldDB" id="A0A6A0GNL6"/>
<dbReference type="Pfam" id="PF12796">
    <property type="entry name" value="Ank_2"/>
    <property type="match status" value="1"/>
</dbReference>